<feature type="domain" description="Peptidase C39-like" evidence="3">
    <location>
        <begin position="61"/>
        <end position="221"/>
    </location>
</feature>
<evidence type="ECO:0000256" key="1">
    <source>
        <dbReference type="SAM" id="MobiDB-lite"/>
    </source>
</evidence>
<dbReference type="PIRSF" id="PIRSF032442">
    <property type="entry name" value="UCP032442"/>
    <property type="match status" value="1"/>
</dbReference>
<evidence type="ECO:0000313" key="5">
    <source>
        <dbReference type="Proteomes" id="UP000187367"/>
    </source>
</evidence>
<feature type="region of interest" description="Disordered" evidence="1">
    <location>
        <begin position="34"/>
        <end position="60"/>
    </location>
</feature>
<keyword evidence="5" id="KW-1185">Reference proteome</keyword>
<keyword evidence="2" id="KW-0812">Transmembrane</keyword>
<dbReference type="Pfam" id="PF13529">
    <property type="entry name" value="Peptidase_C39_2"/>
    <property type="match status" value="1"/>
</dbReference>
<feature type="compositionally biased region" description="Basic and acidic residues" evidence="1">
    <location>
        <begin position="46"/>
        <end position="60"/>
    </location>
</feature>
<reference evidence="4 5" key="1">
    <citation type="submission" date="2017-01" db="EMBL/GenBank/DDBJ databases">
        <title>Bacillus phylogenomics.</title>
        <authorList>
            <person name="Dunlap C."/>
        </authorList>
    </citation>
    <scope>NUCLEOTIDE SEQUENCE [LARGE SCALE GENOMIC DNA]</scope>
    <source>
        <strain evidence="4 5">NRRL B-41282</strain>
    </source>
</reference>
<dbReference type="OrthoDB" id="1164310at2"/>
<dbReference type="GeneID" id="92791645"/>
<keyword evidence="2" id="KW-0472">Membrane</keyword>
<dbReference type="InterPro" id="IPR016997">
    <property type="entry name" value="UCP032442"/>
</dbReference>
<dbReference type="PANTHER" id="PTHR37806:SF1">
    <property type="entry name" value="PEPTIDASE C39-LIKE DOMAIN-CONTAINING PROTEIN"/>
    <property type="match status" value="1"/>
</dbReference>
<dbReference type="AlphaFoldDB" id="A0A1R1RY82"/>
<dbReference type="Gene3D" id="3.90.70.10">
    <property type="entry name" value="Cysteine proteinases"/>
    <property type="match status" value="1"/>
</dbReference>
<name>A0A1R1RY82_9BACI</name>
<accession>A0A1R1RY82</accession>
<evidence type="ECO:0000259" key="3">
    <source>
        <dbReference type="Pfam" id="PF13529"/>
    </source>
</evidence>
<feature type="compositionally biased region" description="Polar residues" evidence="1">
    <location>
        <begin position="34"/>
        <end position="43"/>
    </location>
</feature>
<gene>
    <name evidence="4" type="ORF">BW143_20520</name>
</gene>
<feature type="transmembrane region" description="Helical" evidence="2">
    <location>
        <begin position="6"/>
        <end position="25"/>
    </location>
</feature>
<organism evidence="4 5">
    <name type="scientific">Bacillus swezeyi</name>
    <dbReference type="NCBI Taxonomy" id="1925020"/>
    <lineage>
        <taxon>Bacteria</taxon>
        <taxon>Bacillati</taxon>
        <taxon>Bacillota</taxon>
        <taxon>Bacilli</taxon>
        <taxon>Bacillales</taxon>
        <taxon>Bacillaceae</taxon>
        <taxon>Bacillus</taxon>
    </lineage>
</organism>
<dbReference type="InterPro" id="IPR039564">
    <property type="entry name" value="Peptidase_C39-like"/>
</dbReference>
<evidence type="ECO:0000313" key="4">
    <source>
        <dbReference type="EMBL" id="OMH99127.1"/>
    </source>
</evidence>
<dbReference type="PANTHER" id="PTHR37806">
    <property type="entry name" value="LMO0724 PROTEIN"/>
    <property type="match status" value="1"/>
</dbReference>
<protein>
    <recommendedName>
        <fullName evidence="3">Peptidase C39-like domain-containing protein</fullName>
    </recommendedName>
</protein>
<proteinExistence type="predicted"/>
<dbReference type="EMBL" id="MTJL01000048">
    <property type="protein sequence ID" value="OMH99127.1"/>
    <property type="molecule type" value="Genomic_DNA"/>
</dbReference>
<evidence type="ECO:0000256" key="2">
    <source>
        <dbReference type="SAM" id="Phobius"/>
    </source>
</evidence>
<dbReference type="InterPro" id="IPR039563">
    <property type="entry name" value="Peptidase_C39_single_dom"/>
</dbReference>
<keyword evidence="2" id="KW-1133">Transmembrane helix</keyword>
<accession>A0A1R1Q935</accession>
<dbReference type="RefSeq" id="WP_076761083.1">
    <property type="nucleotide sequence ID" value="NZ_CP133085.1"/>
</dbReference>
<sequence length="249" mass="27666">MNFFKTLFAALFFTSVIITVFILFSKEVQSPLTEKRASNQTSADSEEVKTKTKKQAEREPLDVPLIKQMDPPKLYNGCEVASLAMILNYSGYDVTKNELAEKVKRVPLQYENGLKGNPNDGFVGDMENGPGLSVYHGPVYDLASSYAGNKAIDLTGNSPEAIYKQLNQGRPVWVITTVNFSTVNDMETWDTPTGTADVTYSVHSVAVTGYDEDYVYLNDPYGYKNRKADKTSFENSWEQMGSQAIVIAS</sequence>
<dbReference type="Proteomes" id="UP000187367">
    <property type="component" value="Unassembled WGS sequence"/>
</dbReference>
<comment type="caution">
    <text evidence="4">The sequence shown here is derived from an EMBL/GenBank/DDBJ whole genome shotgun (WGS) entry which is preliminary data.</text>
</comment>
<dbReference type="CDD" id="cd02549">
    <property type="entry name" value="Peptidase_C39A"/>
    <property type="match status" value="1"/>
</dbReference>